<dbReference type="InterPro" id="IPR008278">
    <property type="entry name" value="4-PPantetheinyl_Trfase_dom"/>
</dbReference>
<reference evidence="5 6" key="1">
    <citation type="submission" date="2015-01" db="EMBL/GenBank/DDBJ databases">
        <title>Jeotgalibacillus campisalis genome sequencing.</title>
        <authorList>
            <person name="Goh K.M."/>
            <person name="Chan K.-G."/>
            <person name="Yaakop A.S."/>
            <person name="Ee R."/>
            <person name="Gan H.M."/>
            <person name="Chan C.S."/>
        </authorList>
    </citation>
    <scope>NUCLEOTIDE SEQUENCE [LARGE SCALE GENOMIC DNA]</scope>
    <source>
        <strain evidence="5 6">SF-57</strain>
    </source>
</reference>
<dbReference type="Pfam" id="PF22624">
    <property type="entry name" value="AASDHPPT_N"/>
    <property type="match status" value="1"/>
</dbReference>
<dbReference type="GO" id="GO:0005829">
    <property type="term" value="C:cytosol"/>
    <property type="evidence" value="ECO:0007669"/>
    <property type="project" value="TreeGrafter"/>
</dbReference>
<dbReference type="PATRIC" id="fig|220754.4.peg.982"/>
<evidence type="ECO:0000313" key="6">
    <source>
        <dbReference type="Proteomes" id="UP000031972"/>
    </source>
</evidence>
<dbReference type="Proteomes" id="UP000031972">
    <property type="component" value="Unassembled WGS sequence"/>
</dbReference>
<evidence type="ECO:0000259" key="4">
    <source>
        <dbReference type="Pfam" id="PF22624"/>
    </source>
</evidence>
<dbReference type="Pfam" id="PF01648">
    <property type="entry name" value="ACPS"/>
    <property type="match status" value="1"/>
</dbReference>
<feature type="domain" description="4'-phosphopantetheinyl transferase" evidence="3">
    <location>
        <begin position="102"/>
        <end position="206"/>
    </location>
</feature>
<name>A0A0C2W4Z3_9BACL</name>
<comment type="caution">
    <text evidence="5">The sequence shown here is derived from an EMBL/GenBank/DDBJ whole genome shotgun (WGS) entry which is preliminary data.</text>
</comment>
<comment type="similarity">
    <text evidence="1">Belongs to the P-Pant transferase superfamily. Gsp/Sfp/HetI/AcpT family.</text>
</comment>
<dbReference type="GO" id="GO:0000287">
    <property type="term" value="F:magnesium ion binding"/>
    <property type="evidence" value="ECO:0007669"/>
    <property type="project" value="InterPro"/>
</dbReference>
<evidence type="ECO:0000256" key="2">
    <source>
        <dbReference type="ARBA" id="ARBA00022679"/>
    </source>
</evidence>
<dbReference type="InterPro" id="IPR055066">
    <property type="entry name" value="AASDHPPT_N"/>
</dbReference>
<keyword evidence="6" id="KW-1185">Reference proteome</keyword>
<feature type="domain" description="4'-phosphopantetheinyl transferase N-terminal" evidence="4">
    <location>
        <begin position="16"/>
        <end position="96"/>
    </location>
</feature>
<dbReference type="OrthoDB" id="9808281at2"/>
<dbReference type="AlphaFoldDB" id="A0A0C2W4Z3"/>
<evidence type="ECO:0000313" key="5">
    <source>
        <dbReference type="EMBL" id="KIL51083.1"/>
    </source>
</evidence>
<accession>A0A0C2W4Z3</accession>
<dbReference type="InterPro" id="IPR050559">
    <property type="entry name" value="P-Pant_transferase_sf"/>
</dbReference>
<dbReference type="InterPro" id="IPR037143">
    <property type="entry name" value="4-PPantetheinyl_Trfase_dom_sf"/>
</dbReference>
<dbReference type="RefSeq" id="WP_052476771.1">
    <property type="nucleotide sequence ID" value="NZ_JXRR01000008.1"/>
</dbReference>
<dbReference type="Gene3D" id="3.90.470.20">
    <property type="entry name" value="4'-phosphopantetheinyl transferase domain"/>
    <property type="match status" value="2"/>
</dbReference>
<dbReference type="GO" id="GO:0008897">
    <property type="term" value="F:holo-[acyl-carrier-protein] synthase activity"/>
    <property type="evidence" value="ECO:0007669"/>
    <property type="project" value="InterPro"/>
</dbReference>
<protein>
    <submittedName>
        <fullName evidence="5">Uncharacterized protein</fullName>
    </submittedName>
</protein>
<keyword evidence="2" id="KW-0808">Transferase</keyword>
<gene>
    <name evidence="5" type="ORF">KR50_09640</name>
</gene>
<organism evidence="5 6">
    <name type="scientific">Jeotgalibacillus campisalis</name>
    <dbReference type="NCBI Taxonomy" id="220754"/>
    <lineage>
        <taxon>Bacteria</taxon>
        <taxon>Bacillati</taxon>
        <taxon>Bacillota</taxon>
        <taxon>Bacilli</taxon>
        <taxon>Bacillales</taxon>
        <taxon>Caryophanaceae</taxon>
        <taxon>Jeotgalibacillus</taxon>
    </lineage>
</organism>
<dbReference type="PANTHER" id="PTHR12215:SF10">
    <property type="entry name" value="L-AMINOADIPATE-SEMIALDEHYDE DEHYDROGENASE-PHOSPHOPANTETHEINYL TRANSFERASE"/>
    <property type="match status" value="1"/>
</dbReference>
<dbReference type="EMBL" id="JXRR01000008">
    <property type="protein sequence ID" value="KIL51083.1"/>
    <property type="molecule type" value="Genomic_DNA"/>
</dbReference>
<dbReference type="SUPFAM" id="SSF56214">
    <property type="entry name" value="4'-phosphopantetheinyl transferase"/>
    <property type="match status" value="2"/>
</dbReference>
<evidence type="ECO:0000259" key="3">
    <source>
        <dbReference type="Pfam" id="PF01648"/>
    </source>
</evidence>
<sequence length="228" mass="26962">MKIFVMKISDINDEIFDYLLDEIPVSRKIKVLKYYNKKDRIRTLLGEILIKEKLSQHLNIPRRELIFGYNYYGKPYLLSHDNIHFNISHSHEIVTVCYSNMAVGIDIEFIRSIDIPLIISNFTQLEKNYILNLPSQYQKQAFFEIWTRKESLIKNIGAGLSLSLDSFSVVHYHEEEKFLTNELCYQGVNYYFNTYYYSDKYILVICSGVVYPPASFEEVSFNELLVNR</sequence>
<proteinExistence type="inferred from homology"/>
<dbReference type="PANTHER" id="PTHR12215">
    <property type="entry name" value="PHOSPHOPANTETHEINE TRANSFERASE"/>
    <property type="match status" value="1"/>
</dbReference>
<dbReference type="GO" id="GO:0019878">
    <property type="term" value="P:lysine biosynthetic process via aminoadipic acid"/>
    <property type="evidence" value="ECO:0007669"/>
    <property type="project" value="TreeGrafter"/>
</dbReference>
<evidence type="ECO:0000256" key="1">
    <source>
        <dbReference type="ARBA" id="ARBA00010990"/>
    </source>
</evidence>